<evidence type="ECO:0000313" key="2">
    <source>
        <dbReference type="Proteomes" id="UP000026714"/>
    </source>
</evidence>
<evidence type="ECO:0000313" key="1">
    <source>
        <dbReference type="EMBL" id="KDB51264.1"/>
    </source>
</evidence>
<name>A0A059KJ57_9BURK</name>
<sequence>MGLLDSLVGSVVSQALGGSQQGGQAALIQALIGMLMNGGLGGGGAAQASAPAGGLGGLLEQFQRGGLGDVAASWVSTGQNLPISAEQIGQVLGPDVLGQLARSAGMDSGAAGGALAQILPQVVDAMTPDGRLPQQGTDLGAMLPQILGGLLGGAR</sequence>
<dbReference type="SUPFAM" id="SSF140804">
    <property type="entry name" value="YidB-like"/>
    <property type="match status" value="1"/>
</dbReference>
<gene>
    <name evidence="1" type="ORF">X805_31220</name>
</gene>
<accession>A0A059KJ57</accession>
<dbReference type="Gene3D" id="1.10.10.690">
    <property type="entry name" value="YidB-like"/>
    <property type="match status" value="1"/>
</dbReference>
<dbReference type="eggNOG" id="COG3753">
    <property type="taxonomic scope" value="Bacteria"/>
</dbReference>
<keyword evidence="2" id="KW-1185">Reference proteome</keyword>
<dbReference type="Pfam" id="PF20159">
    <property type="entry name" value="YidB"/>
    <property type="match status" value="1"/>
</dbReference>
<evidence type="ECO:0008006" key="3">
    <source>
        <dbReference type="Google" id="ProtNLM"/>
    </source>
</evidence>
<dbReference type="RefSeq" id="WP_037483919.1">
    <property type="nucleotide sequence ID" value="NZ_AZRA01000090.1"/>
</dbReference>
<organism evidence="1 2">
    <name type="scientific">Sphaerotilus natans subsp. natans DSM 6575</name>
    <dbReference type="NCBI Taxonomy" id="1286631"/>
    <lineage>
        <taxon>Bacteria</taxon>
        <taxon>Pseudomonadati</taxon>
        <taxon>Pseudomonadota</taxon>
        <taxon>Betaproteobacteria</taxon>
        <taxon>Burkholderiales</taxon>
        <taxon>Sphaerotilaceae</taxon>
        <taxon>Sphaerotilus</taxon>
    </lineage>
</organism>
<dbReference type="InterPro" id="IPR045372">
    <property type="entry name" value="YidB"/>
</dbReference>
<dbReference type="AlphaFoldDB" id="A0A059KJ57"/>
<protein>
    <recommendedName>
        <fullName evidence="3">DUF937 domain-containing protein</fullName>
    </recommendedName>
</protein>
<reference evidence="1 2" key="1">
    <citation type="journal article" date="2014" name="FEMS Microbiol. Ecol.">
        <title>Sphaerotilus natans encrusted with nanoball-shaped Fe(III) oxide minerals formed by nitrate-reducing mixotrophic Fe(II) oxidation.</title>
        <authorList>
            <person name="Park S."/>
            <person name="Kim D.H."/>
            <person name="Lee J.H."/>
            <person name="Hur H.G."/>
        </authorList>
    </citation>
    <scope>NUCLEOTIDE SEQUENCE [LARGE SCALE GENOMIC DNA]</scope>
    <source>
        <strain evidence="1 2">DSM 6575</strain>
    </source>
</reference>
<dbReference type="PATRIC" id="fig|1286631.3.peg.3046"/>
<dbReference type="STRING" id="34103.SAMN05421778_12228"/>
<dbReference type="EMBL" id="AZRA01000090">
    <property type="protein sequence ID" value="KDB51264.1"/>
    <property type="molecule type" value="Genomic_DNA"/>
</dbReference>
<proteinExistence type="predicted"/>
<comment type="caution">
    <text evidence="1">The sequence shown here is derived from an EMBL/GenBank/DDBJ whole genome shotgun (WGS) entry which is preliminary data.</text>
</comment>
<dbReference type="Proteomes" id="UP000026714">
    <property type="component" value="Unassembled WGS sequence"/>
</dbReference>
<dbReference type="InterPro" id="IPR027405">
    <property type="entry name" value="YidB-like"/>
</dbReference>